<evidence type="ECO:0000259" key="9">
    <source>
        <dbReference type="Pfam" id="PF02927"/>
    </source>
</evidence>
<dbReference type="InterPro" id="IPR033126">
    <property type="entry name" value="Glyco_hydro_9_Asp/Glu_AS"/>
</dbReference>
<keyword evidence="5 6" id="KW-0624">Polysaccharide degradation</keyword>
<dbReference type="InterPro" id="IPR004197">
    <property type="entry name" value="Cellulase_Ig-like"/>
</dbReference>
<organism evidence="10 11">
    <name type="scientific">Alicyclobacillus sendaiensis PA2</name>
    <dbReference type="NCBI Taxonomy" id="3029425"/>
    <lineage>
        <taxon>Bacteria</taxon>
        <taxon>Bacillati</taxon>
        <taxon>Bacillota</taxon>
        <taxon>Bacilli</taxon>
        <taxon>Bacillales</taxon>
        <taxon>Alicyclobacillaceae</taxon>
        <taxon>Alicyclobacillus</taxon>
    </lineage>
</organism>
<evidence type="ECO:0000256" key="6">
    <source>
        <dbReference type="PROSITE-ProRule" id="PRU10060"/>
    </source>
</evidence>
<dbReference type="SUPFAM" id="SSF48208">
    <property type="entry name" value="Six-hairpin glycosidases"/>
    <property type="match status" value="1"/>
</dbReference>
<keyword evidence="11" id="KW-1185">Reference proteome</keyword>
<comment type="catalytic activity">
    <reaction evidence="7">
        <text>Endohydrolysis of (1-&gt;4)-beta-D-glucosidic linkages in cellulose, lichenin and cereal beta-D-glucans.</text>
        <dbReference type="EC" id="3.2.1.4"/>
    </reaction>
</comment>
<evidence type="ECO:0000256" key="4">
    <source>
        <dbReference type="ARBA" id="ARBA00023295"/>
    </source>
</evidence>
<comment type="similarity">
    <text evidence="1 6 7">Belongs to the glycosyl hydrolase 9 (cellulase E) family.</text>
</comment>
<dbReference type="InterPro" id="IPR012341">
    <property type="entry name" value="6hp_glycosidase-like_sf"/>
</dbReference>
<protein>
    <recommendedName>
        <fullName evidence="7">Endoglucanase</fullName>
        <ecNumber evidence="7">3.2.1.4</ecNumber>
    </recommendedName>
</protein>
<feature type="domain" description="Cellulase Ig-like" evidence="9">
    <location>
        <begin position="6"/>
        <end position="77"/>
    </location>
</feature>
<evidence type="ECO:0000256" key="1">
    <source>
        <dbReference type="ARBA" id="ARBA00007072"/>
    </source>
</evidence>
<dbReference type="Pfam" id="PF00759">
    <property type="entry name" value="Glyco_hydro_9"/>
    <property type="match status" value="1"/>
</dbReference>
<dbReference type="EC" id="3.2.1.4" evidence="7"/>
<gene>
    <name evidence="10" type="ORF">QID03_04665</name>
</gene>
<evidence type="ECO:0000313" key="11">
    <source>
        <dbReference type="Proteomes" id="UP001529245"/>
    </source>
</evidence>
<reference evidence="10 11" key="1">
    <citation type="submission" date="2023-04" db="EMBL/GenBank/DDBJ databases">
        <title>A. sendaiensis sub sp. chiapanensis a novel subspecie with specific adaptation in bacterial cell wall isolated from an active volcano.</title>
        <authorList>
            <person name="Alvarez Gutierrez P.E."/>
            <person name="Ortiz Cortes L.Y."/>
        </authorList>
    </citation>
    <scope>NUCLEOTIDE SEQUENCE [LARGE SCALE GENOMIC DNA]</scope>
    <source>
        <strain evidence="10 11">PA2</strain>
    </source>
</reference>
<dbReference type="InterPro" id="IPR001701">
    <property type="entry name" value="Glyco_hydro_9"/>
</dbReference>
<evidence type="ECO:0000256" key="7">
    <source>
        <dbReference type="RuleBase" id="RU361166"/>
    </source>
</evidence>
<dbReference type="PANTHER" id="PTHR22298">
    <property type="entry name" value="ENDO-1,4-BETA-GLUCANASE"/>
    <property type="match status" value="1"/>
</dbReference>
<evidence type="ECO:0000313" key="10">
    <source>
        <dbReference type="EMBL" id="MDI9259472.1"/>
    </source>
</evidence>
<feature type="domain" description="Glycoside hydrolase family 9" evidence="8">
    <location>
        <begin position="88"/>
        <end position="528"/>
    </location>
</feature>
<proteinExistence type="inferred from homology"/>
<feature type="active site" evidence="6">
    <location>
        <position position="506"/>
    </location>
</feature>
<keyword evidence="4 6" id="KW-0326">Glycosidase</keyword>
<name>A0ABT6XXF5_ALISE</name>
<evidence type="ECO:0000256" key="2">
    <source>
        <dbReference type="ARBA" id="ARBA00022801"/>
    </source>
</evidence>
<sequence>MRARVSKSIFYNQIGYLTGGEKRFWVQAREPQPFALRTQDGQAVFAGMTKPVGENWHAGDFSALRVPGTYALRVGASEVPVVIHRRAYRDVLEALVRFFDYQLCGAALPEGEAGPWAHGVCHASDAKVYGTDIAVRCQGGWHDAGDYGKYVVPAAKAVADLLLAHEYFAPALAHIRPMRAAHREPHLPPVLEVAREEVVWLLTMQDPATGGVYHKVTTPSFPPLDTRPEDDRAPLVLSPISYAATAAFCAVIAHAALVYRPFDPALSSACADAARRAHAWLGEHDMRPFRNPNGILTGEYGDAELRDEWLWALASMFRMTGDPAWASRCEPLLLLDLPWDLGWADVALYGVIEYLRAPSDAASSHVRDKVKARLIRELDVLAEMAESHPLGIPMRDDDWIWGSHMVLLNRAMAFLLAEGAGVSHPAAHTVAQRAADYLFGANPLGTCFVTGFGQHRVLHPHHRPSVADDVVDPVPGMVVGGPNRNLQDEVARAQLAGKPAMEAYLDHEASYSTNEVAIYWNSPAVFVMAGLHEARGKGR</sequence>
<keyword evidence="2 6" id="KW-0378">Hydrolase</keyword>
<dbReference type="SUPFAM" id="SSF81296">
    <property type="entry name" value="E set domains"/>
    <property type="match status" value="1"/>
</dbReference>
<dbReference type="InterPro" id="IPR008928">
    <property type="entry name" value="6-hairpin_glycosidase_sf"/>
</dbReference>
<evidence type="ECO:0000256" key="5">
    <source>
        <dbReference type="ARBA" id="ARBA00023326"/>
    </source>
</evidence>
<dbReference type="GO" id="GO:0016787">
    <property type="term" value="F:hydrolase activity"/>
    <property type="evidence" value="ECO:0007669"/>
    <property type="project" value="UniProtKB-KW"/>
</dbReference>
<dbReference type="PROSITE" id="PS00698">
    <property type="entry name" value="GH9_3"/>
    <property type="match status" value="1"/>
</dbReference>
<accession>A0ABT6XXF5</accession>
<dbReference type="Gene3D" id="2.60.40.10">
    <property type="entry name" value="Immunoglobulins"/>
    <property type="match status" value="1"/>
</dbReference>
<comment type="caution">
    <text evidence="10">The sequence shown here is derived from an EMBL/GenBank/DDBJ whole genome shotgun (WGS) entry which is preliminary data.</text>
</comment>
<keyword evidence="7" id="KW-0136">Cellulose degradation</keyword>
<dbReference type="RefSeq" id="WP_283203028.1">
    <property type="nucleotide sequence ID" value="NZ_JASGCB010000005.1"/>
</dbReference>
<evidence type="ECO:0000259" key="8">
    <source>
        <dbReference type="Pfam" id="PF00759"/>
    </source>
</evidence>
<dbReference type="CDD" id="cd02850">
    <property type="entry name" value="E_set_Cellulase_N"/>
    <property type="match status" value="1"/>
</dbReference>
<keyword evidence="3 6" id="KW-0119">Carbohydrate metabolism</keyword>
<evidence type="ECO:0000256" key="3">
    <source>
        <dbReference type="ARBA" id="ARBA00023277"/>
    </source>
</evidence>
<dbReference type="Gene3D" id="1.50.10.10">
    <property type="match status" value="1"/>
</dbReference>
<dbReference type="Pfam" id="PF02927">
    <property type="entry name" value="CelD_N"/>
    <property type="match status" value="1"/>
</dbReference>
<dbReference type="InterPro" id="IPR013783">
    <property type="entry name" value="Ig-like_fold"/>
</dbReference>
<feature type="active site" evidence="6">
    <location>
        <position position="515"/>
    </location>
</feature>
<dbReference type="Proteomes" id="UP001529245">
    <property type="component" value="Unassembled WGS sequence"/>
</dbReference>
<dbReference type="InterPro" id="IPR014756">
    <property type="entry name" value="Ig_E-set"/>
</dbReference>
<dbReference type="EMBL" id="JASGCB010000005">
    <property type="protein sequence ID" value="MDI9259472.1"/>
    <property type="molecule type" value="Genomic_DNA"/>
</dbReference>